<dbReference type="OrthoDB" id="4502894at2759"/>
<feature type="region of interest" description="Disordered" evidence="1">
    <location>
        <begin position="195"/>
        <end position="235"/>
    </location>
</feature>
<accession>A0A1B7NYP5</accession>
<feature type="compositionally biased region" description="Acidic residues" evidence="1">
    <location>
        <begin position="221"/>
        <end position="235"/>
    </location>
</feature>
<evidence type="ECO:0000256" key="2">
    <source>
        <dbReference type="SAM" id="Phobius"/>
    </source>
</evidence>
<protein>
    <submittedName>
        <fullName evidence="3">Uncharacterized protein</fullName>
    </submittedName>
</protein>
<evidence type="ECO:0000313" key="4">
    <source>
        <dbReference type="Proteomes" id="UP000091918"/>
    </source>
</evidence>
<keyword evidence="2" id="KW-1133">Transmembrane helix</keyword>
<feature type="compositionally biased region" description="Basic and acidic residues" evidence="1">
    <location>
        <begin position="206"/>
        <end position="215"/>
    </location>
</feature>
<feature type="transmembrane region" description="Helical" evidence="2">
    <location>
        <begin position="12"/>
        <end position="29"/>
    </location>
</feature>
<dbReference type="Proteomes" id="UP000091918">
    <property type="component" value="Unassembled WGS sequence"/>
</dbReference>
<keyword evidence="4" id="KW-1185">Reference proteome</keyword>
<reference evidence="3 4" key="1">
    <citation type="submission" date="2015-07" db="EMBL/GenBank/DDBJ databases">
        <title>Emmonsia species relationships and genome sequence.</title>
        <authorList>
            <person name="Cuomo C.A."/>
            <person name="Schwartz I.S."/>
            <person name="Kenyon C."/>
            <person name="de Hoog G.S."/>
            <person name="Govender N.P."/>
            <person name="Botha A."/>
            <person name="Moreno L."/>
            <person name="de Vries M."/>
            <person name="Munoz J.F."/>
            <person name="Stielow J.B."/>
        </authorList>
    </citation>
    <scope>NUCLEOTIDE SEQUENCE [LARGE SCALE GENOMIC DNA]</scope>
    <source>
        <strain evidence="3 4">CBS 136260</strain>
    </source>
</reference>
<keyword evidence="2" id="KW-0812">Transmembrane</keyword>
<proteinExistence type="predicted"/>
<dbReference type="AlphaFoldDB" id="A0A1B7NYP5"/>
<evidence type="ECO:0000313" key="3">
    <source>
        <dbReference type="EMBL" id="OAX81873.1"/>
    </source>
</evidence>
<keyword evidence="2" id="KW-0472">Membrane</keyword>
<feature type="transmembrane region" description="Helical" evidence="2">
    <location>
        <begin position="61"/>
        <end position="82"/>
    </location>
</feature>
<dbReference type="EMBL" id="LGUA01000393">
    <property type="protein sequence ID" value="OAX81873.1"/>
    <property type="molecule type" value="Genomic_DNA"/>
</dbReference>
<feature type="transmembrane region" description="Helical" evidence="2">
    <location>
        <begin position="36"/>
        <end position="55"/>
    </location>
</feature>
<evidence type="ECO:0000256" key="1">
    <source>
        <dbReference type="SAM" id="MobiDB-lite"/>
    </source>
</evidence>
<name>A0A1B7NYP5_9EURO</name>
<sequence length="235" mass="26682">MSWATALATTAYYAIYPITITANLMLAVLQALATPWVHVALYIFHICIALPWQLFMKFEPLYIFLSIAGAVGVSAGISLHFFSGYMHQLLGISAESEYDTEYHSINKIIDRNRGRSYLINSSLAGKKYVTTTSDSKGLKTIMRGRDEPHQAENGNQERTGMRGMWRLPGFTNERAVIYPANALDSEKMMMHGKGIWEDENGNGRVPKKERNREDLFTTMILEEEGEEEEEEEEED</sequence>
<organism evidence="3 4">
    <name type="scientific">Emergomyces africanus</name>
    <dbReference type="NCBI Taxonomy" id="1955775"/>
    <lineage>
        <taxon>Eukaryota</taxon>
        <taxon>Fungi</taxon>
        <taxon>Dikarya</taxon>
        <taxon>Ascomycota</taxon>
        <taxon>Pezizomycotina</taxon>
        <taxon>Eurotiomycetes</taxon>
        <taxon>Eurotiomycetidae</taxon>
        <taxon>Onygenales</taxon>
        <taxon>Ajellomycetaceae</taxon>
        <taxon>Emergomyces</taxon>
    </lineage>
</organism>
<gene>
    <name evidence="3" type="ORF">ACJ72_03786</name>
</gene>
<comment type="caution">
    <text evidence="3">The sequence shown here is derived from an EMBL/GenBank/DDBJ whole genome shotgun (WGS) entry which is preliminary data.</text>
</comment>